<dbReference type="AlphaFoldDB" id="A0A5J6MDV3"/>
<dbReference type="EMBL" id="CP042906">
    <property type="protein sequence ID" value="QEX15613.1"/>
    <property type="molecule type" value="Genomic_DNA"/>
</dbReference>
<proteinExistence type="predicted"/>
<evidence type="ECO:0000313" key="1">
    <source>
        <dbReference type="EMBL" id="QEX15613.1"/>
    </source>
</evidence>
<accession>A0A5J6MDV3</accession>
<protein>
    <submittedName>
        <fullName evidence="1">Uncharacterized protein</fullName>
    </submittedName>
</protein>
<dbReference type="KEGG" id="htq:FRZ44_09000"/>
<sequence length="90" mass="10093">MPRLAPAHTNPIDYHIVYGPRPDGPLIGFYAGQPIAAAIRDHFGRRFVYDGIAPRRRDGKYDVSQLQPGEWIAEPGLLYHIESDRPARAA</sequence>
<evidence type="ECO:0000313" key="2">
    <source>
        <dbReference type="Proteomes" id="UP000326202"/>
    </source>
</evidence>
<keyword evidence="2" id="KW-1185">Reference proteome</keyword>
<dbReference type="Proteomes" id="UP000326202">
    <property type="component" value="Chromosome"/>
</dbReference>
<reference evidence="1 2" key="1">
    <citation type="submission" date="2019-08" db="EMBL/GenBank/DDBJ databases">
        <title>Hyperibacter terrae gen. nov., sp. nov. and Hyperibacter viscosus sp. nov., two new members in the family Rhodospirillaceae isolated from the rhizosphere of Hypericum perforatum.</title>
        <authorList>
            <person name="Noviana Z."/>
        </authorList>
    </citation>
    <scope>NUCLEOTIDE SEQUENCE [LARGE SCALE GENOMIC DNA]</scope>
    <source>
        <strain evidence="1 2">R5913</strain>
    </source>
</reference>
<gene>
    <name evidence="1" type="ORF">FRZ44_09000</name>
</gene>
<organism evidence="1 2">
    <name type="scientific">Hypericibacter terrae</name>
    <dbReference type="NCBI Taxonomy" id="2602015"/>
    <lineage>
        <taxon>Bacteria</taxon>
        <taxon>Pseudomonadati</taxon>
        <taxon>Pseudomonadota</taxon>
        <taxon>Alphaproteobacteria</taxon>
        <taxon>Rhodospirillales</taxon>
        <taxon>Dongiaceae</taxon>
        <taxon>Hypericibacter</taxon>
    </lineage>
</organism>
<name>A0A5J6MDV3_9PROT</name>
<dbReference type="OrthoDB" id="8083457at2"/>
<dbReference type="RefSeq" id="WP_151176048.1">
    <property type="nucleotide sequence ID" value="NZ_CP042906.1"/>
</dbReference>